<dbReference type="GO" id="GO:0019303">
    <property type="term" value="P:D-ribose catabolic process"/>
    <property type="evidence" value="ECO:0007669"/>
    <property type="project" value="UniProtKB-UniRule"/>
</dbReference>
<dbReference type="GO" id="GO:0006753">
    <property type="term" value="P:nucleoside phosphate metabolic process"/>
    <property type="evidence" value="ECO:0007669"/>
    <property type="project" value="UniProtKB-ARBA"/>
</dbReference>
<protein>
    <recommendedName>
        <fullName evidence="3 12">Ribokinase</fullName>
        <shortName evidence="12">RK</shortName>
        <ecNumber evidence="2 12">2.7.1.15</ecNumber>
    </recommendedName>
</protein>
<reference evidence="15" key="1">
    <citation type="submission" date="2025-08" db="UniProtKB">
        <authorList>
            <consortium name="Ensembl"/>
        </authorList>
    </citation>
    <scope>IDENTIFICATION</scope>
</reference>
<dbReference type="CDD" id="cd01174">
    <property type="entry name" value="ribokinase"/>
    <property type="match status" value="1"/>
</dbReference>
<feature type="binding site" evidence="12">
    <location>
        <position position="259"/>
    </location>
    <ligand>
        <name>substrate</name>
    </ligand>
</feature>
<dbReference type="GO" id="GO:0005634">
    <property type="term" value="C:nucleus"/>
    <property type="evidence" value="ECO:0007669"/>
    <property type="project" value="UniProtKB-SubCell"/>
</dbReference>
<dbReference type="PANTHER" id="PTHR10584:SF166">
    <property type="entry name" value="RIBOKINASE"/>
    <property type="match status" value="1"/>
</dbReference>
<dbReference type="HAMAP" id="MF_01987">
    <property type="entry name" value="Ribokinase"/>
    <property type="match status" value="1"/>
</dbReference>
<evidence type="ECO:0000256" key="10">
    <source>
        <dbReference type="ARBA" id="ARBA00022958"/>
    </source>
</evidence>
<evidence type="ECO:0000256" key="4">
    <source>
        <dbReference type="ARBA" id="ARBA00022679"/>
    </source>
</evidence>
<evidence type="ECO:0000256" key="2">
    <source>
        <dbReference type="ARBA" id="ARBA00012035"/>
    </source>
</evidence>
<dbReference type="InterPro" id="IPR011611">
    <property type="entry name" value="PfkB_dom"/>
</dbReference>
<evidence type="ECO:0000313" key="16">
    <source>
        <dbReference type="Proteomes" id="UP000264820"/>
    </source>
</evidence>
<keyword evidence="12" id="KW-0963">Cytoplasm</keyword>
<keyword evidence="16" id="KW-1185">Reference proteome</keyword>
<evidence type="ECO:0000256" key="13">
    <source>
        <dbReference type="SAM" id="SignalP"/>
    </source>
</evidence>
<feature type="binding site" evidence="12">
    <location>
        <position position="255"/>
    </location>
    <ligand>
        <name>K(+)</name>
        <dbReference type="ChEBI" id="CHEBI:29103"/>
    </ligand>
</feature>
<keyword evidence="12" id="KW-0539">Nucleus</keyword>
<keyword evidence="8 12" id="KW-0067">ATP-binding</keyword>
<evidence type="ECO:0000256" key="5">
    <source>
        <dbReference type="ARBA" id="ARBA00022723"/>
    </source>
</evidence>
<dbReference type="UniPathway" id="UPA00916">
    <property type="reaction ID" value="UER00889"/>
</dbReference>
<evidence type="ECO:0000256" key="1">
    <source>
        <dbReference type="ARBA" id="ARBA00005380"/>
    </source>
</evidence>
<comment type="function">
    <text evidence="12">Catalyzes the phosphorylation of ribose at O-5 in a reaction requiring ATP and magnesium. The resulting D-ribose-5-phosphate can then be used either for sythesis of nucleotides, histidine, and tryptophan, or as a component of the pentose phosphate pathway.</text>
</comment>
<dbReference type="InterPro" id="IPR011877">
    <property type="entry name" value="Ribokinase"/>
</dbReference>
<evidence type="ECO:0000313" key="15">
    <source>
        <dbReference type="Ensembl" id="ENSHCOP00000006569.1"/>
    </source>
</evidence>
<comment type="activity regulation">
    <text evidence="12">Activated by a monovalent cation that binds near, but not in, the active site. The most likely occupant of the site in vivo is potassium. Ion binding induces a conformational change that may alter substrate affinity.</text>
</comment>
<evidence type="ECO:0000256" key="7">
    <source>
        <dbReference type="ARBA" id="ARBA00022777"/>
    </source>
</evidence>
<keyword evidence="11 12" id="KW-0119">Carbohydrate metabolism</keyword>
<sequence length="312" mass="33066">MFALCAISLSPHCCLSDLTSCSPRLPKEGETIHGHNFFIGFGGKGANQCVQAARLGAKTAMVAKVGNDSFGDSYIQNFKDNGVYTGKHDLETASSSQIRACGCLHAGENAIVIVAGANMMLNKEELQDALAAITSAKVLVCQLEISPQMSLRALRMAQENKVTTIFNPAPAIPDLDPDFYRLSDVFCCNESEAELLTGSSVNNVEEARCASRELLRRGCGAVIITLGAQGCVVLEAPESTSKHVPTTPVSAVDTTGAGDSFIGALAYYVAHYPAMRLEEVARRAGQVAAVSVQSMGAQSSYPHKRDLGAELF</sequence>
<keyword evidence="5 12" id="KW-0479">Metal-binding</keyword>
<feature type="binding site" evidence="12">
    <location>
        <position position="253"/>
    </location>
    <ligand>
        <name>K(+)</name>
        <dbReference type="ChEBI" id="CHEBI:29103"/>
    </ligand>
</feature>
<keyword evidence="9 12" id="KW-0460">Magnesium</keyword>
<gene>
    <name evidence="12" type="primary">RBKS</name>
</gene>
<proteinExistence type="inferred from homology"/>
<keyword evidence="4 12" id="KW-0808">Transferase</keyword>
<accession>A0A3Q3D9K9</accession>
<dbReference type="AlphaFoldDB" id="A0A3Q3D9K9"/>
<feature type="chain" id="PRO_5018778209" description="Ribokinase" evidence="13">
    <location>
        <begin position="17"/>
        <end position="312"/>
    </location>
</feature>
<evidence type="ECO:0000256" key="8">
    <source>
        <dbReference type="ARBA" id="ARBA00022840"/>
    </source>
</evidence>
<dbReference type="GO" id="GO:0005524">
    <property type="term" value="F:ATP binding"/>
    <property type="evidence" value="ECO:0007669"/>
    <property type="project" value="UniProtKB-UniRule"/>
</dbReference>
<dbReference type="STRING" id="109280.ENSHCOP00000006569"/>
<evidence type="ECO:0000256" key="9">
    <source>
        <dbReference type="ARBA" id="ARBA00022842"/>
    </source>
</evidence>
<comment type="caution">
    <text evidence="12">Lacks conserved residue(s) required for the propagation of feature annotation.</text>
</comment>
<feature type="domain" description="Carbohydrate kinase PfkB" evidence="14">
    <location>
        <begin position="16"/>
        <end position="303"/>
    </location>
</feature>
<dbReference type="PROSITE" id="PS00584">
    <property type="entry name" value="PFKB_KINASES_2"/>
    <property type="match status" value="1"/>
</dbReference>
<dbReference type="PANTHER" id="PTHR10584">
    <property type="entry name" value="SUGAR KINASE"/>
    <property type="match status" value="1"/>
</dbReference>
<keyword evidence="7 12" id="KW-0418">Kinase</keyword>
<comment type="pathway">
    <text evidence="12">Carbohydrate metabolism; D-ribose degradation; D-ribose 5-phosphate from beta-D-ribopyranose: step 2/2.</text>
</comment>
<comment type="subunit">
    <text evidence="12">Homodimer.</text>
</comment>
<evidence type="ECO:0000256" key="12">
    <source>
        <dbReference type="HAMAP-Rule" id="MF_03215"/>
    </source>
</evidence>
<evidence type="ECO:0000256" key="6">
    <source>
        <dbReference type="ARBA" id="ARBA00022741"/>
    </source>
</evidence>
<feature type="binding site" evidence="12">
    <location>
        <position position="296"/>
    </location>
    <ligand>
        <name>K(+)</name>
        <dbReference type="ChEBI" id="CHEBI:29103"/>
    </ligand>
</feature>
<feature type="binding site" evidence="12">
    <location>
        <begin position="225"/>
        <end position="230"/>
    </location>
    <ligand>
        <name>ATP</name>
        <dbReference type="ChEBI" id="CHEBI:30616"/>
    </ligand>
</feature>
<dbReference type="Proteomes" id="UP000264820">
    <property type="component" value="Unplaced"/>
</dbReference>
<feature type="binding site" evidence="12">
    <location>
        <position position="300"/>
    </location>
    <ligand>
        <name>K(+)</name>
        <dbReference type="ChEBI" id="CHEBI:29103"/>
    </ligand>
</feature>
<comment type="similarity">
    <text evidence="12">Belongs to the carbohydrate kinase PfkB family. Ribokinase subfamily.</text>
</comment>
<feature type="binding site" evidence="12">
    <location>
        <position position="291"/>
    </location>
    <ligand>
        <name>K(+)</name>
        <dbReference type="ChEBI" id="CHEBI:29103"/>
    </ligand>
</feature>
<dbReference type="GO" id="GO:0005829">
    <property type="term" value="C:cytosol"/>
    <property type="evidence" value="ECO:0007669"/>
    <property type="project" value="TreeGrafter"/>
</dbReference>
<dbReference type="Pfam" id="PF00294">
    <property type="entry name" value="PfkB"/>
    <property type="match status" value="1"/>
</dbReference>
<feature type="binding site" evidence="12">
    <location>
        <begin position="258"/>
        <end position="259"/>
    </location>
    <ligand>
        <name>ATP</name>
        <dbReference type="ChEBI" id="CHEBI:30616"/>
    </ligand>
</feature>
<reference evidence="15" key="2">
    <citation type="submission" date="2025-09" db="UniProtKB">
        <authorList>
            <consortium name="Ensembl"/>
        </authorList>
    </citation>
    <scope>IDENTIFICATION</scope>
</reference>
<comment type="similarity">
    <text evidence="1">Belongs to the carbohydrate kinase pfkB family.</text>
</comment>
<dbReference type="Gene3D" id="3.40.1190.20">
    <property type="match status" value="1"/>
</dbReference>
<feature type="binding site" evidence="12">
    <location>
        <begin position="15"/>
        <end position="17"/>
    </location>
    <ligand>
        <name>substrate</name>
    </ligand>
</feature>
<dbReference type="GeneTree" id="ENSGT00390000005743"/>
<feature type="binding site" evidence="12">
    <location>
        <position position="246"/>
    </location>
    <ligand>
        <name>ATP</name>
        <dbReference type="ChEBI" id="CHEBI:30616"/>
    </ligand>
</feature>
<dbReference type="Ensembl" id="ENSHCOT00000003454.1">
    <property type="protein sequence ID" value="ENSHCOP00000006569.1"/>
    <property type="gene ID" value="ENSHCOG00000008427.1"/>
</dbReference>
<dbReference type="InterPro" id="IPR002173">
    <property type="entry name" value="Carboh/pur_kinase_PfkB_CS"/>
</dbReference>
<feature type="signal peptide" evidence="13">
    <location>
        <begin position="1"/>
        <end position="16"/>
    </location>
</feature>
<keyword evidence="10 12" id="KW-0630">Potassium</keyword>
<feature type="binding site" evidence="12">
    <location>
        <position position="294"/>
    </location>
    <ligand>
        <name>K(+)</name>
        <dbReference type="ChEBI" id="CHEBI:29103"/>
    </ligand>
</feature>
<dbReference type="GO" id="GO:0004747">
    <property type="term" value="F:ribokinase activity"/>
    <property type="evidence" value="ECO:0007669"/>
    <property type="project" value="UniProtKB-UniRule"/>
</dbReference>
<evidence type="ECO:0000256" key="3">
    <source>
        <dbReference type="ARBA" id="ARBA00016943"/>
    </source>
</evidence>
<evidence type="ECO:0000259" key="14">
    <source>
        <dbReference type="Pfam" id="PF00294"/>
    </source>
</evidence>
<dbReference type="InterPro" id="IPR002139">
    <property type="entry name" value="Ribo/fructo_kinase"/>
</dbReference>
<keyword evidence="6 12" id="KW-0547">Nucleotide-binding</keyword>
<evidence type="ECO:0000256" key="11">
    <source>
        <dbReference type="ARBA" id="ARBA00023277"/>
    </source>
</evidence>
<dbReference type="GO" id="GO:0046872">
    <property type="term" value="F:metal ion binding"/>
    <property type="evidence" value="ECO:0007669"/>
    <property type="project" value="UniProtKB-KW"/>
</dbReference>
<feature type="binding site" evidence="12">
    <location>
        <begin position="43"/>
        <end position="47"/>
    </location>
    <ligand>
        <name>substrate</name>
    </ligand>
</feature>
<dbReference type="OMA" id="DIVLIQQ"/>
<feature type="active site" description="Proton acceptor" evidence="12">
    <location>
        <position position="259"/>
    </location>
</feature>
<dbReference type="SUPFAM" id="SSF53613">
    <property type="entry name" value="Ribokinase-like"/>
    <property type="match status" value="1"/>
</dbReference>
<feature type="binding site" evidence="12">
    <location>
        <position position="144"/>
    </location>
    <ligand>
        <name>substrate</name>
    </ligand>
</feature>
<name>A0A3Q3D9K9_HIPCM</name>
<keyword evidence="13" id="KW-0732">Signal</keyword>
<comment type="catalytic activity">
    <reaction evidence="12">
        <text>D-ribose + ATP = D-ribose 5-phosphate + ADP + H(+)</text>
        <dbReference type="Rhea" id="RHEA:13697"/>
        <dbReference type="ChEBI" id="CHEBI:15378"/>
        <dbReference type="ChEBI" id="CHEBI:30616"/>
        <dbReference type="ChEBI" id="CHEBI:47013"/>
        <dbReference type="ChEBI" id="CHEBI:78346"/>
        <dbReference type="ChEBI" id="CHEBI:456216"/>
        <dbReference type="EC" id="2.7.1.15"/>
    </reaction>
</comment>
<comment type="subcellular location">
    <subcellularLocation>
        <location evidence="12">Cytoplasm</location>
    </subcellularLocation>
    <subcellularLocation>
        <location evidence="12">Nucleus</location>
    </subcellularLocation>
</comment>
<organism evidence="15 16">
    <name type="scientific">Hippocampus comes</name>
    <name type="common">Tiger tail seahorse</name>
    <dbReference type="NCBI Taxonomy" id="109280"/>
    <lineage>
        <taxon>Eukaryota</taxon>
        <taxon>Metazoa</taxon>
        <taxon>Chordata</taxon>
        <taxon>Craniata</taxon>
        <taxon>Vertebrata</taxon>
        <taxon>Euteleostomi</taxon>
        <taxon>Actinopterygii</taxon>
        <taxon>Neopterygii</taxon>
        <taxon>Teleostei</taxon>
        <taxon>Neoteleostei</taxon>
        <taxon>Acanthomorphata</taxon>
        <taxon>Syngnathiaria</taxon>
        <taxon>Syngnathiformes</taxon>
        <taxon>Syngnathoidei</taxon>
        <taxon>Syngnathidae</taxon>
        <taxon>Hippocampus</taxon>
    </lineage>
</organism>
<comment type="cofactor">
    <cofactor evidence="12">
        <name>Mg(2+)</name>
        <dbReference type="ChEBI" id="CHEBI:18420"/>
    </cofactor>
    <text evidence="12">Requires a divalent cation, most likely magnesium in vivo, as an electrophilic catalyst to aid phosphoryl group transfer. It is the chelate of the metal and the nucleotide that is the actual substrate.</text>
</comment>
<dbReference type="NCBIfam" id="TIGR02152">
    <property type="entry name" value="D_ribokin_bact"/>
    <property type="match status" value="1"/>
</dbReference>
<feature type="binding site" evidence="12">
    <location>
        <position position="189"/>
    </location>
    <ligand>
        <name>ATP</name>
        <dbReference type="ChEBI" id="CHEBI:30616"/>
    </ligand>
</feature>
<dbReference type="PRINTS" id="PR00990">
    <property type="entry name" value="RIBOKINASE"/>
</dbReference>
<dbReference type="EC" id="2.7.1.15" evidence="2 12"/>
<dbReference type="InterPro" id="IPR029056">
    <property type="entry name" value="Ribokinase-like"/>
</dbReference>